<dbReference type="PANTHER" id="PTHR43080:SF2">
    <property type="entry name" value="CBS DOMAIN-CONTAINING PROTEIN"/>
    <property type="match status" value="1"/>
</dbReference>
<dbReference type="InterPro" id="IPR046342">
    <property type="entry name" value="CBS_dom_sf"/>
</dbReference>
<sequence>MAAHEQFRIRTPRTRDPDPHGAGAMRVADLMITPPIAVLPHAPARQAARRMDEEAVGCVLVAERGVLHGILTDRDLVVRALAPHADLETPVSEFMSAPAVTVDVADDLEAAYRAFRRTGVRRLPVLDGHRLVGLLAIDDLFLDVLQRLSDLLGPLSFSVLREGSAGPGPAGTPPDPLRSTP</sequence>
<dbReference type="PROSITE" id="PS51371">
    <property type="entry name" value="CBS"/>
    <property type="match status" value="2"/>
</dbReference>
<protein>
    <submittedName>
        <fullName evidence="5">CBS domain-containing protein</fullName>
    </submittedName>
</protein>
<gene>
    <name evidence="5" type="ORF">OG469_05220</name>
</gene>
<reference evidence="5 6" key="1">
    <citation type="submission" date="2022-10" db="EMBL/GenBank/DDBJ databases">
        <title>The complete genomes of actinobacterial strains from the NBC collection.</title>
        <authorList>
            <person name="Joergensen T.S."/>
            <person name="Alvarez Arevalo M."/>
            <person name="Sterndorff E.B."/>
            <person name="Faurdal D."/>
            <person name="Vuksanovic O."/>
            <person name="Mourched A.-S."/>
            <person name="Charusanti P."/>
            <person name="Shaw S."/>
            <person name="Blin K."/>
            <person name="Weber T."/>
        </authorList>
    </citation>
    <scope>NUCLEOTIDE SEQUENCE [LARGE SCALE GENOMIC DNA]</scope>
    <source>
        <strain evidence="5 6">NBC_01247</strain>
    </source>
</reference>
<name>A0ABZ1W293_9ACTN</name>
<evidence type="ECO:0000256" key="1">
    <source>
        <dbReference type="ARBA" id="ARBA00023122"/>
    </source>
</evidence>
<proteinExistence type="predicted"/>
<dbReference type="Proteomes" id="UP001432014">
    <property type="component" value="Chromosome"/>
</dbReference>
<evidence type="ECO:0000259" key="4">
    <source>
        <dbReference type="PROSITE" id="PS51371"/>
    </source>
</evidence>
<feature type="region of interest" description="Disordered" evidence="3">
    <location>
        <begin position="1"/>
        <end position="22"/>
    </location>
</feature>
<dbReference type="Gene3D" id="3.10.580.10">
    <property type="entry name" value="CBS-domain"/>
    <property type="match status" value="1"/>
</dbReference>
<dbReference type="PANTHER" id="PTHR43080">
    <property type="entry name" value="CBS DOMAIN-CONTAINING PROTEIN CBSX3, MITOCHONDRIAL"/>
    <property type="match status" value="1"/>
</dbReference>
<feature type="domain" description="CBS" evidence="4">
    <location>
        <begin position="95"/>
        <end position="151"/>
    </location>
</feature>
<organism evidence="5 6">
    <name type="scientific">Kitasatospora herbaricolor</name>
    <dbReference type="NCBI Taxonomy" id="68217"/>
    <lineage>
        <taxon>Bacteria</taxon>
        <taxon>Bacillati</taxon>
        <taxon>Actinomycetota</taxon>
        <taxon>Actinomycetes</taxon>
        <taxon>Kitasatosporales</taxon>
        <taxon>Streptomycetaceae</taxon>
        <taxon>Kitasatospora</taxon>
    </lineage>
</organism>
<evidence type="ECO:0000313" key="5">
    <source>
        <dbReference type="EMBL" id="WUS54965.1"/>
    </source>
</evidence>
<evidence type="ECO:0000256" key="3">
    <source>
        <dbReference type="SAM" id="MobiDB-lite"/>
    </source>
</evidence>
<dbReference type="InterPro" id="IPR000644">
    <property type="entry name" value="CBS_dom"/>
</dbReference>
<feature type="compositionally biased region" description="Basic and acidic residues" evidence="3">
    <location>
        <begin position="1"/>
        <end position="19"/>
    </location>
</feature>
<accession>A0ABZ1W293</accession>
<keyword evidence="6" id="KW-1185">Reference proteome</keyword>
<dbReference type="SUPFAM" id="SSF54631">
    <property type="entry name" value="CBS-domain pair"/>
    <property type="match status" value="1"/>
</dbReference>
<dbReference type="InterPro" id="IPR051257">
    <property type="entry name" value="Diverse_CBS-Domain"/>
</dbReference>
<dbReference type="SMART" id="SM00116">
    <property type="entry name" value="CBS"/>
    <property type="match status" value="2"/>
</dbReference>
<evidence type="ECO:0000256" key="2">
    <source>
        <dbReference type="PROSITE-ProRule" id="PRU00703"/>
    </source>
</evidence>
<dbReference type="Pfam" id="PF00571">
    <property type="entry name" value="CBS"/>
    <property type="match status" value="2"/>
</dbReference>
<dbReference type="EMBL" id="CP108482">
    <property type="protein sequence ID" value="WUS54965.1"/>
    <property type="molecule type" value="Genomic_DNA"/>
</dbReference>
<dbReference type="RefSeq" id="WP_329611472.1">
    <property type="nucleotide sequence ID" value="NZ_CP108482.1"/>
</dbReference>
<keyword evidence="1 2" id="KW-0129">CBS domain</keyword>
<feature type="domain" description="CBS" evidence="4">
    <location>
        <begin position="31"/>
        <end position="87"/>
    </location>
</feature>
<evidence type="ECO:0000313" key="6">
    <source>
        <dbReference type="Proteomes" id="UP001432014"/>
    </source>
</evidence>